<dbReference type="PROSITE" id="PS51296">
    <property type="entry name" value="RIESKE"/>
    <property type="match status" value="1"/>
</dbReference>
<reference evidence="6 7" key="1">
    <citation type="submission" date="2024-03" db="EMBL/GenBank/DDBJ databases">
        <title>High-quality draft genome sequencing of Tistrella sp. BH-R2-4.</title>
        <authorList>
            <person name="Dong C."/>
        </authorList>
    </citation>
    <scope>NUCLEOTIDE SEQUENCE [LARGE SCALE GENOMIC DNA]</scope>
    <source>
        <strain evidence="6 7">BH-R2-4</strain>
    </source>
</reference>
<evidence type="ECO:0000313" key="7">
    <source>
        <dbReference type="Proteomes" id="UP001413721"/>
    </source>
</evidence>
<evidence type="ECO:0000256" key="1">
    <source>
        <dbReference type="ARBA" id="ARBA00022714"/>
    </source>
</evidence>
<protein>
    <submittedName>
        <fullName evidence="6">Non-heme iron oxygenase ferredoxin subunit</fullName>
    </submittedName>
</protein>
<dbReference type="InterPro" id="IPR036922">
    <property type="entry name" value="Rieske_2Fe-2S_sf"/>
</dbReference>
<evidence type="ECO:0000256" key="3">
    <source>
        <dbReference type="ARBA" id="ARBA00023004"/>
    </source>
</evidence>
<dbReference type="Gene3D" id="2.102.10.10">
    <property type="entry name" value="Rieske [2Fe-2S] iron-sulphur domain"/>
    <property type="match status" value="1"/>
</dbReference>
<keyword evidence="1" id="KW-0001">2Fe-2S</keyword>
<dbReference type="Proteomes" id="UP001413721">
    <property type="component" value="Unassembled WGS sequence"/>
</dbReference>
<accession>A0ABU9YLL7</accession>
<keyword evidence="2" id="KW-0479">Metal-binding</keyword>
<evidence type="ECO:0000259" key="5">
    <source>
        <dbReference type="PROSITE" id="PS51296"/>
    </source>
</evidence>
<keyword evidence="7" id="KW-1185">Reference proteome</keyword>
<dbReference type="RefSeq" id="WP_345932834.1">
    <property type="nucleotide sequence ID" value="NZ_JBBKTV010000004.1"/>
</dbReference>
<organism evidence="6 7">
    <name type="scientific">Tistrella arctica</name>
    <dbReference type="NCBI Taxonomy" id="3133430"/>
    <lineage>
        <taxon>Bacteria</taxon>
        <taxon>Pseudomonadati</taxon>
        <taxon>Pseudomonadota</taxon>
        <taxon>Alphaproteobacteria</taxon>
        <taxon>Geminicoccales</taxon>
        <taxon>Geminicoccaceae</taxon>
        <taxon>Tistrella</taxon>
    </lineage>
</organism>
<dbReference type="SUPFAM" id="SSF50022">
    <property type="entry name" value="ISP domain"/>
    <property type="match status" value="1"/>
</dbReference>
<feature type="domain" description="Rieske" evidence="5">
    <location>
        <begin position="3"/>
        <end position="99"/>
    </location>
</feature>
<evidence type="ECO:0000256" key="4">
    <source>
        <dbReference type="ARBA" id="ARBA00023014"/>
    </source>
</evidence>
<proteinExistence type="predicted"/>
<gene>
    <name evidence="6" type="ORF">WG926_15410</name>
</gene>
<evidence type="ECO:0000256" key="2">
    <source>
        <dbReference type="ARBA" id="ARBA00022723"/>
    </source>
</evidence>
<dbReference type="InterPro" id="IPR017941">
    <property type="entry name" value="Rieske_2Fe-2S"/>
</dbReference>
<dbReference type="Pfam" id="PF00355">
    <property type="entry name" value="Rieske"/>
    <property type="match status" value="1"/>
</dbReference>
<comment type="caution">
    <text evidence="6">The sequence shown here is derived from an EMBL/GenBank/DDBJ whole genome shotgun (WGS) entry which is preliminary data.</text>
</comment>
<dbReference type="CDD" id="cd03528">
    <property type="entry name" value="Rieske_RO_ferredoxin"/>
    <property type="match status" value="1"/>
</dbReference>
<evidence type="ECO:0000313" key="6">
    <source>
        <dbReference type="EMBL" id="MEN2989703.1"/>
    </source>
</evidence>
<dbReference type="EMBL" id="JBBKTW010000005">
    <property type="protein sequence ID" value="MEN2989703.1"/>
    <property type="molecule type" value="Genomic_DNA"/>
</dbReference>
<sequence>MSWIKTIPAAALAGEGVACAEAGGHRIALYDVDGAYYATADICTHGRAFLSDGYLDGHLIECPLHQGLFDVRTGAPAGAPCTVAVRSFPVKLEDGMLYVEAGGGEVDGGEVGGGDGV</sequence>
<name>A0ABU9YLL7_9PROT</name>
<keyword evidence="3" id="KW-0408">Iron</keyword>
<keyword evidence="4" id="KW-0411">Iron-sulfur</keyword>